<feature type="domain" description="Rhodanese" evidence="2">
    <location>
        <begin position="2"/>
        <end position="48"/>
    </location>
</feature>
<keyword evidence="4" id="KW-1185">Reference proteome</keyword>
<dbReference type="Proteomes" id="UP001597073">
    <property type="component" value="Unassembled WGS sequence"/>
</dbReference>
<proteinExistence type="predicted"/>
<keyword evidence="1" id="KW-0732">Signal</keyword>
<protein>
    <submittedName>
        <fullName evidence="3">DUF6265 family protein</fullName>
    </submittedName>
</protein>
<dbReference type="InterPro" id="IPR001763">
    <property type="entry name" value="Rhodanese-like_dom"/>
</dbReference>
<dbReference type="Pfam" id="PF19780">
    <property type="entry name" value="DUF6265"/>
    <property type="match status" value="1"/>
</dbReference>
<sequence length="163" mass="18878">MKKVILLIFTICLFACSAYAQLKKAGFKDLSFMAGNWTLKHEWGDMEEIWGKPMGDNMVSTFRCVKDGKVVFYEFMVIEQTDSIPVLKLRHFNKGSIGWEDKNKPYLMPAKSVNKNEVVFESLDKAVIITYKRISALKMDCILDEKGKDGKWKKDVFAYTLRR</sequence>
<name>A0ABW2ZF87_9SPHI</name>
<dbReference type="PROSITE" id="PS50206">
    <property type="entry name" value="RHODANESE_3"/>
    <property type="match status" value="1"/>
</dbReference>
<accession>A0ABW2ZF87</accession>
<evidence type="ECO:0000313" key="4">
    <source>
        <dbReference type="Proteomes" id="UP001597073"/>
    </source>
</evidence>
<evidence type="ECO:0000259" key="2">
    <source>
        <dbReference type="PROSITE" id="PS50206"/>
    </source>
</evidence>
<comment type="caution">
    <text evidence="3">The sequence shown here is derived from an EMBL/GenBank/DDBJ whole genome shotgun (WGS) entry which is preliminary data.</text>
</comment>
<organism evidence="3 4">
    <name type="scientific">Mucilaginibacter lutimaris</name>
    <dbReference type="NCBI Taxonomy" id="931629"/>
    <lineage>
        <taxon>Bacteria</taxon>
        <taxon>Pseudomonadati</taxon>
        <taxon>Bacteroidota</taxon>
        <taxon>Sphingobacteriia</taxon>
        <taxon>Sphingobacteriales</taxon>
        <taxon>Sphingobacteriaceae</taxon>
        <taxon>Mucilaginibacter</taxon>
    </lineage>
</organism>
<dbReference type="RefSeq" id="WP_377141043.1">
    <property type="nucleotide sequence ID" value="NZ_JBHTIA010000003.1"/>
</dbReference>
<feature type="signal peptide" evidence="1">
    <location>
        <begin position="1"/>
        <end position="20"/>
    </location>
</feature>
<dbReference type="EMBL" id="JBHTIA010000003">
    <property type="protein sequence ID" value="MFD0764875.1"/>
    <property type="molecule type" value="Genomic_DNA"/>
</dbReference>
<reference evidence="4" key="1">
    <citation type="journal article" date="2019" name="Int. J. Syst. Evol. Microbiol.">
        <title>The Global Catalogue of Microorganisms (GCM) 10K type strain sequencing project: providing services to taxonomists for standard genome sequencing and annotation.</title>
        <authorList>
            <consortium name="The Broad Institute Genomics Platform"/>
            <consortium name="The Broad Institute Genome Sequencing Center for Infectious Disease"/>
            <person name="Wu L."/>
            <person name="Ma J."/>
        </authorList>
    </citation>
    <scope>NUCLEOTIDE SEQUENCE [LARGE SCALE GENOMIC DNA]</scope>
    <source>
        <strain evidence="4">CCUG 60742</strain>
    </source>
</reference>
<gene>
    <name evidence="3" type="ORF">ACFQZI_08415</name>
</gene>
<feature type="chain" id="PRO_5046400478" evidence="1">
    <location>
        <begin position="21"/>
        <end position="163"/>
    </location>
</feature>
<evidence type="ECO:0000256" key="1">
    <source>
        <dbReference type="SAM" id="SignalP"/>
    </source>
</evidence>
<dbReference type="InterPro" id="IPR046232">
    <property type="entry name" value="DUF6265"/>
</dbReference>
<evidence type="ECO:0000313" key="3">
    <source>
        <dbReference type="EMBL" id="MFD0764875.1"/>
    </source>
</evidence>